<dbReference type="Proteomes" id="UP000028483">
    <property type="component" value="Unassembled WGS sequence"/>
</dbReference>
<reference evidence="2" key="1">
    <citation type="submission" date="2013-07" db="EMBL/GenBank/DDBJ databases">
        <title>Sub-species coevolution in mutualistic symbiosis.</title>
        <authorList>
            <person name="Murfin K."/>
            <person name="Klassen J."/>
            <person name="Lee M."/>
            <person name="Forst S."/>
            <person name="Stock P."/>
            <person name="Goodrich-Blair H."/>
        </authorList>
    </citation>
    <scope>NUCLEOTIDE SEQUENCE [LARGE SCALE GENOMIC DNA]</scope>
    <source>
        <strain evidence="2">Oregonense</strain>
    </source>
</reference>
<evidence type="ECO:0000313" key="3">
    <source>
        <dbReference type="Proteomes" id="UP000028483"/>
    </source>
</evidence>
<keyword evidence="1" id="KW-0812">Transmembrane</keyword>
<dbReference type="InterPro" id="IPR004929">
    <property type="entry name" value="I-spanin"/>
</dbReference>
<gene>
    <name evidence="2" type="ORF">XBO1_1690006</name>
</gene>
<feature type="transmembrane region" description="Helical" evidence="1">
    <location>
        <begin position="6"/>
        <end position="24"/>
    </location>
</feature>
<sequence length="125" mass="14460">MKLNATHYTVIALMVVSWVSYHYYAKYEKQLDANGKQLTQIQQLTDTVNYQQSHIEMLRELDTKHTQVLANANAEIDRLHTASLAHPERVYIKATCPVPKTLATAEQMIRGLQDYIQTECRRENP</sequence>
<evidence type="ECO:0000256" key="1">
    <source>
        <dbReference type="SAM" id="Phobius"/>
    </source>
</evidence>
<keyword evidence="1" id="KW-0472">Membrane</keyword>
<evidence type="ECO:0000313" key="2">
    <source>
        <dbReference type="EMBL" id="CDH05003.1"/>
    </source>
</evidence>
<keyword evidence="1" id="KW-1133">Transmembrane helix</keyword>
<accession>A0A077P2T0</accession>
<organism evidence="2 3">
    <name type="scientific">Xenorhabdus bovienii str. oregonense</name>
    <dbReference type="NCBI Taxonomy" id="1398202"/>
    <lineage>
        <taxon>Bacteria</taxon>
        <taxon>Pseudomonadati</taxon>
        <taxon>Pseudomonadota</taxon>
        <taxon>Gammaproteobacteria</taxon>
        <taxon>Enterobacterales</taxon>
        <taxon>Morganellaceae</taxon>
        <taxon>Xenorhabdus</taxon>
    </lineage>
</organism>
<name>A0A077P2T0_XENBV</name>
<dbReference type="Pfam" id="PF03245">
    <property type="entry name" value="Phage_lysis"/>
    <property type="match status" value="1"/>
</dbReference>
<dbReference type="RefSeq" id="WP_038255428.1">
    <property type="nucleotide sequence ID" value="NZ_CAWLUU010000149.1"/>
</dbReference>
<protein>
    <submittedName>
        <fullName evidence="2">Putative Rac prophage prophage lambda endopeptidase</fullName>
    </submittedName>
</protein>
<dbReference type="AlphaFoldDB" id="A0A077P2T0"/>
<dbReference type="GO" id="GO:0044659">
    <property type="term" value="P:viral release from host cell by cytolysis"/>
    <property type="evidence" value="ECO:0007669"/>
    <property type="project" value="InterPro"/>
</dbReference>
<dbReference type="EMBL" id="CBSX010000078">
    <property type="protein sequence ID" value="CDH05003.1"/>
    <property type="molecule type" value="Genomic_DNA"/>
</dbReference>
<comment type="caution">
    <text evidence="2">The sequence shown here is derived from an EMBL/GenBank/DDBJ whole genome shotgun (WGS) entry which is preliminary data.</text>
</comment>
<dbReference type="HOGENOM" id="CLU_117687_0_0_6"/>
<proteinExistence type="predicted"/>